<feature type="compositionally biased region" description="Polar residues" evidence="7">
    <location>
        <begin position="669"/>
        <end position="678"/>
    </location>
</feature>
<keyword evidence="6 8" id="KW-0472">Membrane</keyword>
<dbReference type="PANTHER" id="PTHR48020">
    <property type="entry name" value="PROTON MYO-INOSITOL COTRANSPORTER"/>
    <property type="match status" value="1"/>
</dbReference>
<evidence type="ECO:0000256" key="6">
    <source>
        <dbReference type="ARBA" id="ARBA00023136"/>
    </source>
</evidence>
<dbReference type="InterPro" id="IPR036259">
    <property type="entry name" value="MFS_trans_sf"/>
</dbReference>
<keyword evidence="4 8" id="KW-0812">Transmembrane</keyword>
<dbReference type="PROSITE" id="PS50850">
    <property type="entry name" value="MFS"/>
    <property type="match status" value="1"/>
</dbReference>
<feature type="transmembrane region" description="Helical" evidence="8">
    <location>
        <begin position="198"/>
        <end position="219"/>
    </location>
</feature>
<keyword evidence="3" id="KW-0813">Transport</keyword>
<dbReference type="GO" id="GO:0016020">
    <property type="term" value="C:membrane"/>
    <property type="evidence" value="ECO:0007669"/>
    <property type="project" value="UniProtKB-SubCell"/>
</dbReference>
<dbReference type="Pfam" id="PF00083">
    <property type="entry name" value="Sugar_tr"/>
    <property type="match status" value="2"/>
</dbReference>
<feature type="region of interest" description="Disordered" evidence="7">
    <location>
        <begin position="66"/>
        <end position="87"/>
    </location>
</feature>
<evidence type="ECO:0000256" key="2">
    <source>
        <dbReference type="ARBA" id="ARBA00010992"/>
    </source>
</evidence>
<dbReference type="InterPro" id="IPR003663">
    <property type="entry name" value="Sugar/inositol_transpt"/>
</dbReference>
<proteinExistence type="inferred from homology"/>
<accession>A0A9P4JZ56</accession>
<evidence type="ECO:0000256" key="5">
    <source>
        <dbReference type="ARBA" id="ARBA00022989"/>
    </source>
</evidence>
<feature type="transmembrane region" description="Helical" evidence="8">
    <location>
        <begin position="225"/>
        <end position="246"/>
    </location>
</feature>
<feature type="transmembrane region" description="Helical" evidence="8">
    <location>
        <begin position="599"/>
        <end position="618"/>
    </location>
</feature>
<dbReference type="PRINTS" id="PR00171">
    <property type="entry name" value="SUGRTRNSPORT"/>
</dbReference>
<dbReference type="AlphaFoldDB" id="A0A9P4JZ56"/>
<dbReference type="SUPFAM" id="SSF103473">
    <property type="entry name" value="MFS general substrate transporter"/>
    <property type="match status" value="1"/>
</dbReference>
<feature type="transmembrane region" description="Helical" evidence="8">
    <location>
        <begin position="437"/>
        <end position="458"/>
    </location>
</feature>
<name>A0A9P4JZ56_9PLEO</name>
<dbReference type="InterPro" id="IPR050814">
    <property type="entry name" value="Myo-inositol_Transporter"/>
</dbReference>
<feature type="transmembrane region" description="Helical" evidence="8">
    <location>
        <begin position="568"/>
        <end position="587"/>
    </location>
</feature>
<evidence type="ECO:0000256" key="7">
    <source>
        <dbReference type="SAM" id="MobiDB-lite"/>
    </source>
</evidence>
<feature type="compositionally biased region" description="Acidic residues" evidence="7">
    <location>
        <begin position="72"/>
        <end position="81"/>
    </location>
</feature>
<feature type="transmembrane region" description="Helical" evidence="8">
    <location>
        <begin position="502"/>
        <end position="521"/>
    </location>
</feature>
<dbReference type="EMBL" id="ML986767">
    <property type="protein sequence ID" value="KAF2258377.1"/>
    <property type="molecule type" value="Genomic_DNA"/>
</dbReference>
<evidence type="ECO:0000259" key="9">
    <source>
        <dbReference type="PROSITE" id="PS50850"/>
    </source>
</evidence>
<gene>
    <name evidence="10" type="ORF">CC78DRAFT_621884</name>
</gene>
<keyword evidence="5 8" id="KW-1133">Transmembrane helix</keyword>
<dbReference type="GO" id="GO:0015798">
    <property type="term" value="P:myo-inositol transport"/>
    <property type="evidence" value="ECO:0007669"/>
    <property type="project" value="UniProtKB-ARBA"/>
</dbReference>
<evidence type="ECO:0000256" key="8">
    <source>
        <dbReference type="SAM" id="Phobius"/>
    </source>
</evidence>
<evidence type="ECO:0000256" key="4">
    <source>
        <dbReference type="ARBA" id="ARBA00022692"/>
    </source>
</evidence>
<reference evidence="11" key="1">
    <citation type="journal article" date="2020" name="Stud. Mycol.">
        <title>101 Dothideomycetes genomes: A test case for predicting lifestyles and emergence of pathogens.</title>
        <authorList>
            <person name="Haridas S."/>
            <person name="Albert R."/>
            <person name="Binder M."/>
            <person name="Bloem J."/>
            <person name="LaButti K."/>
            <person name="Salamov A."/>
            <person name="Andreopoulos B."/>
            <person name="Baker S."/>
            <person name="Barry K."/>
            <person name="Bills G."/>
            <person name="Bluhm B."/>
            <person name="Cannon C."/>
            <person name="Castanera R."/>
            <person name="Culley D."/>
            <person name="Daum C."/>
            <person name="Ezra D."/>
            <person name="Gonzalez J."/>
            <person name="Henrissat B."/>
            <person name="Kuo A."/>
            <person name="Liang C."/>
            <person name="Lipzen A."/>
            <person name="Lutzoni F."/>
            <person name="Magnuson J."/>
            <person name="Mondo S."/>
            <person name="Nolan M."/>
            <person name="Ohm R."/>
            <person name="Pangilinan J."/>
            <person name="Park H.-J."/>
            <person name="Ramirez L."/>
            <person name="Alfaro M."/>
            <person name="Sun H."/>
            <person name="Tritt A."/>
            <person name="Yoshinaga Y."/>
            <person name="Zwiers L.-H."/>
            <person name="Turgeon B."/>
            <person name="Goodwin S."/>
            <person name="Spatafora J."/>
            <person name="Crous P."/>
            <person name="Grigoriev I."/>
        </authorList>
    </citation>
    <scope>NUCLEOTIDE SEQUENCE [LARGE SCALE GENOMIC DNA]</scope>
    <source>
        <strain evidence="11">CBS 304.66</strain>
    </source>
</reference>
<keyword evidence="11" id="KW-1185">Reference proteome</keyword>
<feature type="region of interest" description="Disordered" evidence="7">
    <location>
        <begin position="669"/>
        <end position="696"/>
    </location>
</feature>
<dbReference type="OrthoDB" id="4540492at2759"/>
<dbReference type="PANTHER" id="PTHR48020:SF40">
    <property type="entry name" value="MAJOR FACILITATOR SUPERFAMILY (MFS) PROFILE DOMAIN-CONTAINING PROTEIN"/>
    <property type="match status" value="1"/>
</dbReference>
<feature type="transmembrane region" description="Helical" evidence="8">
    <location>
        <begin position="533"/>
        <end position="556"/>
    </location>
</feature>
<dbReference type="InterPro" id="IPR005828">
    <property type="entry name" value="MFS_sugar_transport-like"/>
</dbReference>
<dbReference type="Proteomes" id="UP000800093">
    <property type="component" value="Unassembled WGS sequence"/>
</dbReference>
<feature type="transmembrane region" description="Helical" evidence="8">
    <location>
        <begin position="286"/>
        <end position="306"/>
    </location>
</feature>
<feature type="transmembrane region" description="Helical" evidence="8">
    <location>
        <begin position="164"/>
        <end position="186"/>
    </location>
</feature>
<dbReference type="InterPro" id="IPR020846">
    <property type="entry name" value="MFS_dom"/>
</dbReference>
<evidence type="ECO:0000256" key="3">
    <source>
        <dbReference type="ARBA" id="ARBA00022448"/>
    </source>
</evidence>
<sequence>MPEDKTEATIDTQNKEEWTLKDNPLEELELEIMTALVKRLYDEHFAGQSSATEEELQVGVRLARRHGSHQLDEEEANEDDERPAYTPSIDSRGVIDLLEPRERRAIEIQQSKQFWMEPKDLLITILACCMASMTQGWDQAANGNLGWPNGLGVSIEPNQSRGDVWTFGAVNAITWFSAAVLGPFLVDPICYSRFFGRRGSVFIAAAFSFAATIGGSRATTWEGYLIARLFLGIGIGAKASIVPIWESEILPPNKRGRILVSWQVFTAIGIFAGSVATYIFRTNWRNQVLSGAIPALILLILTYLCCESPRWLIIQGNYIKAFDTLVRLRKERRLAAEEFVYIYYQIQTERYYQRQDKKKSKQKPDLNHFIGHIGYGERLPKIVTIDRNRRAAVATMIVMLSQQLSGINILAFLASIFFTAANLTTTSDPDEGIKRNLGLSMGFGAANAIFSAVAYFWIEPLPLNASMDELYPSGSTPLQPVSKKKEESLEKMQRLLYGRRRLLLQSLASGTVMLFILTFLLRLPEDNPNKLGAVTAFVFIFTMCYSPGAGAVPFLYSAEVWPNEGREVGMSWGVFWNFLGSGFLALFVPRGLAWGSDKLFGVFTGFSFLGFLLVYFLVPSTGNATSLEDMSRRFDVRLRDHGKKKLKHLQHIKNISKWMPFVSQRQTGKYGGNTNLKTTDPALEGVQKSDQSEPVS</sequence>
<feature type="transmembrane region" description="Helical" evidence="8">
    <location>
        <begin position="258"/>
        <end position="280"/>
    </location>
</feature>
<comment type="similarity">
    <text evidence="2">Belongs to the major facilitator superfamily. Sugar transporter (TC 2.A.1.1) family.</text>
</comment>
<organism evidence="10 11">
    <name type="scientific">Lojkania enalia</name>
    <dbReference type="NCBI Taxonomy" id="147567"/>
    <lineage>
        <taxon>Eukaryota</taxon>
        <taxon>Fungi</taxon>
        <taxon>Dikarya</taxon>
        <taxon>Ascomycota</taxon>
        <taxon>Pezizomycotina</taxon>
        <taxon>Dothideomycetes</taxon>
        <taxon>Pleosporomycetidae</taxon>
        <taxon>Pleosporales</taxon>
        <taxon>Pleosporales incertae sedis</taxon>
        <taxon>Lojkania</taxon>
    </lineage>
</organism>
<dbReference type="Gene3D" id="1.20.1250.20">
    <property type="entry name" value="MFS general substrate transporter like domains"/>
    <property type="match status" value="1"/>
</dbReference>
<dbReference type="GO" id="GO:0015791">
    <property type="term" value="P:polyol transmembrane transport"/>
    <property type="evidence" value="ECO:0007669"/>
    <property type="project" value="UniProtKB-ARBA"/>
</dbReference>
<evidence type="ECO:0000256" key="1">
    <source>
        <dbReference type="ARBA" id="ARBA00004141"/>
    </source>
</evidence>
<feature type="domain" description="Major facilitator superfamily (MFS) profile" evidence="9">
    <location>
        <begin position="124"/>
        <end position="622"/>
    </location>
</feature>
<evidence type="ECO:0000313" key="11">
    <source>
        <dbReference type="Proteomes" id="UP000800093"/>
    </source>
</evidence>
<dbReference type="GO" id="GO:0022857">
    <property type="term" value="F:transmembrane transporter activity"/>
    <property type="evidence" value="ECO:0007669"/>
    <property type="project" value="InterPro"/>
</dbReference>
<evidence type="ECO:0000313" key="10">
    <source>
        <dbReference type="EMBL" id="KAF2258377.1"/>
    </source>
</evidence>
<protein>
    <submittedName>
        <fullName evidence="10">MFS general substrate transporter</fullName>
    </submittedName>
</protein>
<comment type="subcellular location">
    <subcellularLocation>
        <location evidence="1">Membrane</location>
        <topology evidence="1">Multi-pass membrane protein</topology>
    </subcellularLocation>
</comment>
<feature type="transmembrane region" description="Helical" evidence="8">
    <location>
        <begin position="391"/>
        <end position="417"/>
    </location>
</feature>
<comment type="caution">
    <text evidence="10">The sequence shown here is derived from an EMBL/GenBank/DDBJ whole genome shotgun (WGS) entry which is preliminary data.</text>
</comment>